<dbReference type="EMBL" id="KN880652">
    <property type="protein sequence ID" value="KIY64131.1"/>
    <property type="molecule type" value="Genomic_DNA"/>
</dbReference>
<dbReference type="OrthoDB" id="2963168at2759"/>
<dbReference type="PANTHER" id="PTHR14187">
    <property type="entry name" value="ALPHA KINASE/ELONGATION FACTOR 2 KINASE"/>
    <property type="match status" value="1"/>
</dbReference>
<evidence type="ECO:0000313" key="1">
    <source>
        <dbReference type="EMBL" id="KIY64131.1"/>
    </source>
</evidence>
<evidence type="ECO:0008006" key="3">
    <source>
        <dbReference type="Google" id="ProtNLM"/>
    </source>
</evidence>
<dbReference type="Proteomes" id="UP000054007">
    <property type="component" value="Unassembled WGS sequence"/>
</dbReference>
<dbReference type="Gene3D" id="3.30.420.40">
    <property type="match status" value="1"/>
</dbReference>
<dbReference type="STRING" id="1314674.A0A0D7B3L7"/>
<gene>
    <name evidence="1" type="ORF">CYLTODRAFT_425491</name>
</gene>
<reference evidence="1 2" key="1">
    <citation type="journal article" date="2015" name="Fungal Genet. Biol.">
        <title>Evolution of novel wood decay mechanisms in Agaricales revealed by the genome sequences of Fistulina hepatica and Cylindrobasidium torrendii.</title>
        <authorList>
            <person name="Floudas D."/>
            <person name="Held B.W."/>
            <person name="Riley R."/>
            <person name="Nagy L.G."/>
            <person name="Koehler G."/>
            <person name="Ransdell A.S."/>
            <person name="Younus H."/>
            <person name="Chow J."/>
            <person name="Chiniquy J."/>
            <person name="Lipzen A."/>
            <person name="Tritt A."/>
            <person name="Sun H."/>
            <person name="Haridas S."/>
            <person name="LaButti K."/>
            <person name="Ohm R.A."/>
            <person name="Kues U."/>
            <person name="Blanchette R.A."/>
            <person name="Grigoriev I.V."/>
            <person name="Minto R.E."/>
            <person name="Hibbett D.S."/>
        </authorList>
    </citation>
    <scope>NUCLEOTIDE SEQUENCE [LARGE SCALE GENOMIC DNA]</scope>
    <source>
        <strain evidence="1 2">FP15055 ss-10</strain>
    </source>
</reference>
<dbReference type="InterPro" id="IPR043129">
    <property type="entry name" value="ATPase_NBD"/>
</dbReference>
<protein>
    <recommendedName>
        <fullName evidence="3">Actin-like ATPase domain-containing protein</fullName>
    </recommendedName>
</protein>
<evidence type="ECO:0000313" key="2">
    <source>
        <dbReference type="Proteomes" id="UP000054007"/>
    </source>
</evidence>
<dbReference type="CDD" id="cd10170">
    <property type="entry name" value="ASKHA_NBD_HSP70"/>
    <property type="match status" value="1"/>
</dbReference>
<name>A0A0D7B3L7_9AGAR</name>
<dbReference type="PANTHER" id="PTHR14187:SF5">
    <property type="entry name" value="HEAT SHOCK 70 KDA PROTEIN 12A"/>
    <property type="match status" value="1"/>
</dbReference>
<dbReference type="SUPFAM" id="SSF53067">
    <property type="entry name" value="Actin-like ATPase domain"/>
    <property type="match status" value="2"/>
</dbReference>
<proteinExistence type="predicted"/>
<accession>A0A0D7B3L7</accession>
<sequence length="600" mass="66784">MQLTAANRHKPYDGKTRKLVIALDVGTTFGGASFAKLEPGIPPEIQGVTRFPGQQKVGGSAKVPSVIYYDAHGTVKAVGSEATDLAFLDEAEDKGYIRVEWFKLHLRPKGLSANHIRDSDIPPLPRGKSILDVFSDYLKYLYECTRKYIMDTTFNGTSYWASLKDNIDFVLTHPNGWEGQQQQSMRKAAVQAGLVRQADSYDRIRFVTEGEASLHFCIGNGTLSGIDLENEGLIIVDAGGGTIDLSAYRRDGEDEFAEIAPTQCRLQGSVFVTRRAHDYLRDGKLKASRFGQPDELNLIVKAFDATTKVTFYDKSKPCFVQFGGVRDKDLSVGIRNGLLRIEAETVAQFFEPSVTGIVEAVTLQRAAASIPIKSIVLVGGFAASEWLFSRLRRELGALGLQVFRPDAHVNKAVADGGVSFYLDHTVTMRVSRFSYGNRCATRYIPYLAEHRQREHTVLILPSGEKRLPNYYDEILPKGTTVKAATEFREMYSRQYRPAELPTSPITSAIYCYQGDGLPPKWVVDASEYPVVCTLEWDASSIINTLEPKRGANGTMYYYLQYDLVLLFGLTELKAQVAWTDPETGEEERCPAVAVYDCDDI</sequence>
<organism evidence="1 2">
    <name type="scientific">Cylindrobasidium torrendii FP15055 ss-10</name>
    <dbReference type="NCBI Taxonomy" id="1314674"/>
    <lineage>
        <taxon>Eukaryota</taxon>
        <taxon>Fungi</taxon>
        <taxon>Dikarya</taxon>
        <taxon>Basidiomycota</taxon>
        <taxon>Agaricomycotina</taxon>
        <taxon>Agaricomycetes</taxon>
        <taxon>Agaricomycetidae</taxon>
        <taxon>Agaricales</taxon>
        <taxon>Marasmiineae</taxon>
        <taxon>Physalacriaceae</taxon>
        <taxon>Cylindrobasidium</taxon>
    </lineage>
</organism>
<keyword evidence="2" id="KW-1185">Reference proteome</keyword>
<dbReference type="AlphaFoldDB" id="A0A0D7B3L7"/>